<dbReference type="Gene3D" id="3.40.50.1000">
    <property type="entry name" value="HAD superfamily/HAD-like"/>
    <property type="match status" value="1"/>
</dbReference>
<dbReference type="SFLD" id="SFLDS00003">
    <property type="entry name" value="Haloacid_Dehalogenase"/>
    <property type="match status" value="1"/>
</dbReference>
<evidence type="ECO:0000313" key="1">
    <source>
        <dbReference type="EMBL" id="MBD2773519.1"/>
    </source>
</evidence>
<dbReference type="InterPro" id="IPR023214">
    <property type="entry name" value="HAD_sf"/>
</dbReference>
<dbReference type="EMBL" id="JACXAE010000054">
    <property type="protein sequence ID" value="MBD2773519.1"/>
    <property type="molecule type" value="Genomic_DNA"/>
</dbReference>
<comment type="caution">
    <text evidence="1">The sequence shown here is derived from an EMBL/GenBank/DDBJ whole genome shotgun (WGS) entry which is preliminary data.</text>
</comment>
<dbReference type="NCBIfam" id="TIGR01549">
    <property type="entry name" value="HAD-SF-IA-v1"/>
    <property type="match status" value="1"/>
</dbReference>
<dbReference type="PANTHER" id="PTHR43434:SF13">
    <property type="entry name" value="PHOSPHOGLYCOLATE PHOSPHATASE"/>
    <property type="match status" value="1"/>
</dbReference>
<dbReference type="RefSeq" id="WP_190829408.1">
    <property type="nucleotide sequence ID" value="NZ_CAWPPI010000054.1"/>
</dbReference>
<gene>
    <name evidence="1" type="ORF">ICL16_15915</name>
</gene>
<sequence length="218" mass="24225">MSKKAIIFDFDGTIADTVDALVSIANRLAKEFGYTPISSEELAILKNLSAREIIKQSKIPLFKIPFLVKKVKAELKNKIKELKPIAGIQDALIELKSDGHKLGIITSNSKDNVTAFFQVNNLDNLFDFVYSGVTIFGKNTIINNALKQQQIKSQDVIYVGDETRDVEASKKANIKVVAVTWGFNSKEVLARQNPDFLIQEPMELLKVIEGLSVNGIEN</sequence>
<dbReference type="SFLD" id="SFLDG01129">
    <property type="entry name" value="C1.5:_HAD__Beta-PGM__Phosphata"/>
    <property type="match status" value="1"/>
</dbReference>
<dbReference type="SUPFAM" id="SSF56784">
    <property type="entry name" value="HAD-like"/>
    <property type="match status" value="1"/>
</dbReference>
<proteinExistence type="predicted"/>
<keyword evidence="1" id="KW-0378">Hydrolase</keyword>
<dbReference type="InterPro" id="IPR036412">
    <property type="entry name" value="HAD-like_sf"/>
</dbReference>
<dbReference type="AlphaFoldDB" id="A0A8J7C5U9"/>
<dbReference type="PANTHER" id="PTHR43434">
    <property type="entry name" value="PHOSPHOGLYCOLATE PHOSPHATASE"/>
    <property type="match status" value="1"/>
</dbReference>
<dbReference type="Proteomes" id="UP000629098">
    <property type="component" value="Unassembled WGS sequence"/>
</dbReference>
<name>A0A8J7C5U9_9CYAN</name>
<keyword evidence="2" id="KW-1185">Reference proteome</keyword>
<dbReference type="InterPro" id="IPR006439">
    <property type="entry name" value="HAD-SF_hydro_IA"/>
</dbReference>
<dbReference type="GO" id="GO:0006281">
    <property type="term" value="P:DNA repair"/>
    <property type="evidence" value="ECO:0007669"/>
    <property type="project" value="TreeGrafter"/>
</dbReference>
<dbReference type="Pfam" id="PF13419">
    <property type="entry name" value="HAD_2"/>
    <property type="match status" value="1"/>
</dbReference>
<evidence type="ECO:0000313" key="2">
    <source>
        <dbReference type="Proteomes" id="UP000629098"/>
    </source>
</evidence>
<dbReference type="InterPro" id="IPR041492">
    <property type="entry name" value="HAD_2"/>
</dbReference>
<accession>A0A8J7C5U9</accession>
<dbReference type="GO" id="GO:0008967">
    <property type="term" value="F:phosphoglycolate phosphatase activity"/>
    <property type="evidence" value="ECO:0007669"/>
    <property type="project" value="TreeGrafter"/>
</dbReference>
<dbReference type="InterPro" id="IPR023198">
    <property type="entry name" value="PGP-like_dom2"/>
</dbReference>
<reference evidence="1" key="1">
    <citation type="submission" date="2020-09" db="EMBL/GenBank/DDBJ databases">
        <title>Iningainema tapete sp. nov. (Scytonemataceae, Cyanobacteria) from greenhouses in central Florida (USA) produces two types of nodularin with biosynthetic potential for microcystin-LR and anabaenopeptins.</title>
        <authorList>
            <person name="Berthold D.E."/>
            <person name="Lefler F.W."/>
            <person name="Huang I.-S."/>
            <person name="Abdulla H."/>
            <person name="Zimba P.V."/>
            <person name="Laughinghouse H.D. IV."/>
        </authorList>
    </citation>
    <scope>NUCLEOTIDE SEQUENCE</scope>
    <source>
        <strain evidence="1">BLCCT55</strain>
    </source>
</reference>
<organism evidence="1 2">
    <name type="scientific">Iningainema tapete BLCC-T55</name>
    <dbReference type="NCBI Taxonomy" id="2748662"/>
    <lineage>
        <taxon>Bacteria</taxon>
        <taxon>Bacillati</taxon>
        <taxon>Cyanobacteriota</taxon>
        <taxon>Cyanophyceae</taxon>
        <taxon>Nostocales</taxon>
        <taxon>Scytonemataceae</taxon>
        <taxon>Iningainema tapete</taxon>
    </lineage>
</organism>
<dbReference type="InterPro" id="IPR050155">
    <property type="entry name" value="HAD-like_hydrolase_sf"/>
</dbReference>
<dbReference type="Gene3D" id="1.10.150.240">
    <property type="entry name" value="Putative phosphatase, domain 2"/>
    <property type="match status" value="1"/>
</dbReference>
<dbReference type="GO" id="GO:0005829">
    <property type="term" value="C:cytosol"/>
    <property type="evidence" value="ECO:0007669"/>
    <property type="project" value="TreeGrafter"/>
</dbReference>
<protein>
    <submittedName>
        <fullName evidence="1">HAD-IA family hydrolase</fullName>
    </submittedName>
</protein>